<sequence length="39" mass="4335">MYFTLYKQLKTAGPVRGVIHCIDLGETLVTSNAEPIAKR</sequence>
<dbReference type="AlphaFoldDB" id="A0A2N8ZLX2"/>
<dbReference type="EMBL" id="LT960612">
    <property type="protein sequence ID" value="SON52911.1"/>
    <property type="molecule type" value="Genomic_DNA"/>
</dbReference>
<dbReference type="Proteomes" id="UP000235828">
    <property type="component" value="Chromosome B"/>
</dbReference>
<keyword evidence="2" id="KW-1185">Reference proteome</keyword>
<dbReference type="KEGG" id="vta:B1300"/>
<protein>
    <submittedName>
        <fullName evidence="1">Uncharacterized protein</fullName>
    </submittedName>
</protein>
<evidence type="ECO:0000313" key="1">
    <source>
        <dbReference type="EMBL" id="SON52911.1"/>
    </source>
</evidence>
<evidence type="ECO:0000313" key="2">
    <source>
        <dbReference type="Proteomes" id="UP000235828"/>
    </source>
</evidence>
<reference evidence="1 2" key="1">
    <citation type="submission" date="2017-10" db="EMBL/GenBank/DDBJ databases">
        <authorList>
            <person name="Banno H."/>
            <person name="Chua N.-H."/>
        </authorList>
    </citation>
    <scope>NUCLEOTIDE SEQUENCE [LARGE SCALE GENOMIC DNA]</scope>
    <source>
        <strain evidence="1">Vibrio tapetis CECT4600</strain>
    </source>
</reference>
<proteinExistence type="predicted"/>
<accession>A0A2N8ZLX2</accession>
<organism evidence="1 2">
    <name type="scientific">Vibrio tapetis subsp. tapetis</name>
    <dbReference type="NCBI Taxonomy" id="1671868"/>
    <lineage>
        <taxon>Bacteria</taxon>
        <taxon>Pseudomonadati</taxon>
        <taxon>Pseudomonadota</taxon>
        <taxon>Gammaproteobacteria</taxon>
        <taxon>Vibrionales</taxon>
        <taxon>Vibrionaceae</taxon>
        <taxon>Vibrio</taxon>
    </lineage>
</organism>
<gene>
    <name evidence="1" type="ORF">VTAP4600_B1300</name>
</gene>
<name>A0A2N8ZLX2_9VIBR</name>